<feature type="compositionally biased region" description="Low complexity" evidence="9">
    <location>
        <begin position="1003"/>
        <end position="1012"/>
    </location>
</feature>
<dbReference type="Pfam" id="PF00271">
    <property type="entry name" value="Helicase_C"/>
    <property type="match status" value="1"/>
</dbReference>
<dbReference type="GO" id="GO:0003724">
    <property type="term" value="F:RNA helicase activity"/>
    <property type="evidence" value="ECO:0007669"/>
    <property type="project" value="UniProtKB-EC"/>
</dbReference>
<gene>
    <name evidence="12" type="ORF">BG011_000429</name>
</gene>
<dbReference type="EC" id="3.6.4.13" evidence="2"/>
<evidence type="ECO:0000256" key="4">
    <source>
        <dbReference type="ARBA" id="ARBA00022737"/>
    </source>
</evidence>
<dbReference type="FunFam" id="3.40.50.300:FF:000008">
    <property type="entry name" value="ATP-dependent RNA helicase RhlB"/>
    <property type="match status" value="1"/>
</dbReference>
<feature type="compositionally biased region" description="Low complexity" evidence="9">
    <location>
        <begin position="536"/>
        <end position="550"/>
    </location>
</feature>
<dbReference type="GO" id="GO:1904263">
    <property type="term" value="P:positive regulation of TORC1 signaling"/>
    <property type="evidence" value="ECO:0007669"/>
    <property type="project" value="TreeGrafter"/>
</dbReference>
<feature type="compositionally biased region" description="Low complexity" evidence="9">
    <location>
        <begin position="1"/>
        <end position="16"/>
    </location>
</feature>
<feature type="compositionally biased region" description="Polar residues" evidence="9">
    <location>
        <begin position="1512"/>
        <end position="1532"/>
    </location>
</feature>
<dbReference type="GO" id="GO:0003676">
    <property type="term" value="F:nucleic acid binding"/>
    <property type="evidence" value="ECO:0007669"/>
    <property type="project" value="InterPro"/>
</dbReference>
<evidence type="ECO:0000313" key="12">
    <source>
        <dbReference type="EMBL" id="KAG0262005.1"/>
    </source>
</evidence>
<feature type="region of interest" description="Disordered" evidence="9">
    <location>
        <begin position="1"/>
        <end position="29"/>
    </location>
</feature>
<evidence type="ECO:0000256" key="3">
    <source>
        <dbReference type="ARBA" id="ARBA00022574"/>
    </source>
</evidence>
<dbReference type="Pfam" id="PF17034">
    <property type="entry name" value="zinc_ribbon_16"/>
    <property type="match status" value="1"/>
</dbReference>
<feature type="domain" description="Helicase ATP-binding" evidence="10">
    <location>
        <begin position="1096"/>
        <end position="1285"/>
    </location>
</feature>
<dbReference type="InterPro" id="IPR001650">
    <property type="entry name" value="Helicase_C-like"/>
</dbReference>
<evidence type="ECO:0000259" key="11">
    <source>
        <dbReference type="PROSITE" id="PS51194"/>
    </source>
</evidence>
<dbReference type="SUPFAM" id="SSF50978">
    <property type="entry name" value="WD40 repeat-like"/>
    <property type="match status" value="1"/>
</dbReference>
<evidence type="ECO:0000256" key="1">
    <source>
        <dbReference type="ARBA" id="ARBA00009713"/>
    </source>
</evidence>
<dbReference type="Pfam" id="PF21720">
    <property type="entry name" value="MIOS_WD40"/>
    <property type="match status" value="1"/>
</dbReference>
<keyword evidence="8" id="KW-0067">ATP-binding</keyword>
<evidence type="ECO:0000259" key="10">
    <source>
        <dbReference type="PROSITE" id="PS51192"/>
    </source>
</evidence>
<dbReference type="PROSITE" id="PS51192">
    <property type="entry name" value="HELICASE_ATP_BIND_1"/>
    <property type="match status" value="1"/>
</dbReference>
<dbReference type="PROSITE" id="PS00678">
    <property type="entry name" value="WD_REPEATS_1"/>
    <property type="match status" value="1"/>
</dbReference>
<dbReference type="SMART" id="SM00490">
    <property type="entry name" value="HELICc"/>
    <property type="match status" value="1"/>
</dbReference>
<dbReference type="InterPro" id="IPR037593">
    <property type="entry name" value="MIOS/Sea4"/>
</dbReference>
<dbReference type="SMART" id="SM00320">
    <property type="entry name" value="WD40"/>
    <property type="match status" value="2"/>
</dbReference>
<dbReference type="SMART" id="SM00487">
    <property type="entry name" value="DEXDc"/>
    <property type="match status" value="1"/>
</dbReference>
<dbReference type="InterPro" id="IPR036322">
    <property type="entry name" value="WD40_repeat_dom_sf"/>
</dbReference>
<evidence type="ECO:0000256" key="5">
    <source>
        <dbReference type="ARBA" id="ARBA00022741"/>
    </source>
</evidence>
<organism evidence="12 13">
    <name type="scientific">Mortierella polycephala</name>
    <dbReference type="NCBI Taxonomy" id="41804"/>
    <lineage>
        <taxon>Eukaryota</taxon>
        <taxon>Fungi</taxon>
        <taxon>Fungi incertae sedis</taxon>
        <taxon>Mucoromycota</taxon>
        <taxon>Mortierellomycotina</taxon>
        <taxon>Mortierellomycetes</taxon>
        <taxon>Mortierellales</taxon>
        <taxon>Mortierellaceae</taxon>
        <taxon>Mortierella</taxon>
    </lineage>
</organism>
<feature type="region of interest" description="Disordered" evidence="9">
    <location>
        <begin position="1003"/>
        <end position="1029"/>
    </location>
</feature>
<dbReference type="GO" id="GO:0005737">
    <property type="term" value="C:cytoplasm"/>
    <property type="evidence" value="ECO:0007669"/>
    <property type="project" value="TreeGrafter"/>
</dbReference>
<feature type="region of interest" description="Disordered" evidence="9">
    <location>
        <begin position="1478"/>
        <end position="1535"/>
    </location>
</feature>
<dbReference type="Gene3D" id="3.40.50.300">
    <property type="entry name" value="P-loop containing nucleotide triphosphate hydrolases"/>
    <property type="match status" value="2"/>
</dbReference>
<evidence type="ECO:0000256" key="6">
    <source>
        <dbReference type="ARBA" id="ARBA00022801"/>
    </source>
</evidence>
<feature type="compositionally biased region" description="Polar residues" evidence="9">
    <location>
        <begin position="521"/>
        <end position="530"/>
    </location>
</feature>
<dbReference type="InterPro" id="IPR027417">
    <property type="entry name" value="P-loop_NTPase"/>
</dbReference>
<dbReference type="InterPro" id="IPR031488">
    <property type="entry name" value="Zn_ribbon_mio"/>
</dbReference>
<reference evidence="12" key="1">
    <citation type="journal article" date="2020" name="Fungal Divers.">
        <title>Resolving the Mortierellaceae phylogeny through synthesis of multi-gene phylogenetics and phylogenomics.</title>
        <authorList>
            <person name="Vandepol N."/>
            <person name="Liber J."/>
            <person name="Desiro A."/>
            <person name="Na H."/>
            <person name="Kennedy M."/>
            <person name="Barry K."/>
            <person name="Grigoriev I.V."/>
            <person name="Miller A.N."/>
            <person name="O'Donnell K."/>
            <person name="Stajich J.E."/>
            <person name="Bonito G."/>
        </authorList>
    </citation>
    <scope>NUCLEOTIDE SEQUENCE</scope>
    <source>
        <strain evidence="12">KOD948</strain>
    </source>
</reference>
<accession>A0A9P6Q826</accession>
<dbReference type="InterPro" id="IPR049092">
    <property type="entry name" value="MIOS_a-sol"/>
</dbReference>
<dbReference type="PANTHER" id="PTHR16453:SF9">
    <property type="entry name" value="GATOR COMPLEX PROTEIN MIOS"/>
    <property type="match status" value="1"/>
</dbReference>
<evidence type="ECO:0000313" key="13">
    <source>
        <dbReference type="Proteomes" id="UP000726737"/>
    </source>
</evidence>
<dbReference type="InterPro" id="IPR011545">
    <property type="entry name" value="DEAD/DEAH_box_helicase_dom"/>
</dbReference>
<name>A0A9P6Q826_9FUNG</name>
<evidence type="ECO:0000256" key="2">
    <source>
        <dbReference type="ARBA" id="ARBA00012552"/>
    </source>
</evidence>
<dbReference type="InterPro" id="IPR019775">
    <property type="entry name" value="WD40_repeat_CS"/>
</dbReference>
<feature type="domain" description="Helicase C-terminal" evidence="11">
    <location>
        <begin position="1297"/>
        <end position="1457"/>
    </location>
</feature>
<dbReference type="PROSITE" id="PS51194">
    <property type="entry name" value="HELICASE_CTER"/>
    <property type="match status" value="1"/>
</dbReference>
<dbReference type="PANTHER" id="PTHR16453">
    <property type="entry name" value="WD40 DOMAIN-CONTAINING PROTEIN MIO FAMILY MEMBER"/>
    <property type="match status" value="1"/>
</dbReference>
<dbReference type="Pfam" id="PF00270">
    <property type="entry name" value="DEAD"/>
    <property type="match status" value="1"/>
</dbReference>
<dbReference type="InterPro" id="IPR014001">
    <property type="entry name" value="Helicase_ATP-bd"/>
</dbReference>
<evidence type="ECO:0000256" key="8">
    <source>
        <dbReference type="ARBA" id="ARBA00022840"/>
    </source>
</evidence>
<dbReference type="GO" id="GO:0005524">
    <property type="term" value="F:ATP binding"/>
    <property type="evidence" value="ECO:0007669"/>
    <property type="project" value="UniProtKB-KW"/>
</dbReference>
<dbReference type="OrthoDB" id="341486at2759"/>
<dbReference type="EMBL" id="JAAAJA010000109">
    <property type="protein sequence ID" value="KAG0262005.1"/>
    <property type="molecule type" value="Genomic_DNA"/>
</dbReference>
<dbReference type="Pfam" id="PF21719">
    <property type="entry name" value="MIOS_a-sol"/>
    <property type="match status" value="1"/>
</dbReference>
<evidence type="ECO:0000256" key="9">
    <source>
        <dbReference type="SAM" id="MobiDB-lite"/>
    </source>
</evidence>
<proteinExistence type="inferred from homology"/>
<comment type="caution">
    <text evidence="12">The sequence shown here is derived from an EMBL/GenBank/DDBJ whole genome shotgun (WGS) entry which is preliminary data.</text>
</comment>
<keyword evidence="7" id="KW-0347">Helicase</keyword>
<comment type="similarity">
    <text evidence="1">Belongs to the WD repeat mio family.</text>
</comment>
<keyword evidence="4" id="KW-0677">Repeat</keyword>
<keyword evidence="5" id="KW-0547">Nucleotide-binding</keyword>
<dbReference type="InterPro" id="IPR001680">
    <property type="entry name" value="WD40_rpt"/>
</dbReference>
<keyword evidence="3" id="KW-0853">WD repeat</keyword>
<feature type="compositionally biased region" description="Polar residues" evidence="9">
    <location>
        <begin position="17"/>
        <end position="29"/>
    </location>
</feature>
<dbReference type="InterPro" id="IPR015943">
    <property type="entry name" value="WD40/YVTN_repeat-like_dom_sf"/>
</dbReference>
<dbReference type="Gene3D" id="2.130.10.10">
    <property type="entry name" value="YVTN repeat-like/Quinoprotein amine dehydrogenase"/>
    <property type="match status" value="1"/>
</dbReference>
<protein>
    <recommendedName>
        <fullName evidence="2">RNA helicase</fullName>
        <ecNumber evidence="2">3.6.4.13</ecNumber>
    </recommendedName>
</protein>
<dbReference type="GO" id="GO:0016787">
    <property type="term" value="F:hydrolase activity"/>
    <property type="evidence" value="ECO:0007669"/>
    <property type="project" value="UniProtKB-KW"/>
</dbReference>
<dbReference type="CDD" id="cd18787">
    <property type="entry name" value="SF2_C_DEAD"/>
    <property type="match status" value="1"/>
</dbReference>
<feature type="region of interest" description="Disordered" evidence="9">
    <location>
        <begin position="521"/>
        <end position="550"/>
    </location>
</feature>
<dbReference type="SUPFAM" id="SSF52540">
    <property type="entry name" value="P-loop containing nucleoside triphosphate hydrolases"/>
    <property type="match status" value="1"/>
</dbReference>
<keyword evidence="6" id="KW-0378">Hydrolase</keyword>
<sequence>MSKGSDSGSAPSGSISTTNRSVAGSMQTSRFGRTTEIAESYFDTRLSMNPLSMAENTSTARALNASSFDHSTDVRPLCQYGSSEVISSCAWFTNEPKVLAAGMGMKYIRVYDTREDPNSPSSMVISTKAVHGLCMDPFHEDRMASCSDDGIIKIWDIRNPSQHILSFFTGAKTPQPSSALVRIQFNPQRSGLLGSLTKEASFLKVWDIQEGTVRAPRSVSRMDSNHALDSGIQLVSGGASGLLSRSQDREGLHTVRESESEKAEIGVPILWKSRRTKPSSKSLQSFAWIPTFVSNSTSGMISINKESLIETTILKETSQLAWEPKGALVVSDGNSISCFPSQRSLAATVPEPAPQHGLSEMRKRNSKVINLQLPANRKINMDGSGAPDNSSPPSISIVLPNGLTGPIAAEQTKSSGITSAIPDSVRRPSLTAIVSSGWVSATAAQVDQGLEQDISVTMREAAIKGYSMDATTNINLVEPGPLQDFWAWMVRAEKIAQRDGARINKFDFSYQGVLPVLTGNGVSRRSTPSGTPRAMSPLPRSSSSDLSTQLSKQADEIPIVPTLKHAQRKLGLKLCGSELLRSELKRTVERLEREGSFEVAAGWAFFHGELDLAIEVLSRGDDKLKLMSIVVAGFNRNHSSMSGTALGALSSNSEKASNSAWKAQCKSHGRSQSNPYIRAIFSYIATGDWRDVLEEKSLSLADRVGVALRFMSDDELMTYIQNTADSHANDGEIDGMILTGLTEAGLDLLTNYVNRTGDIQTATLASSVAVPRYFKDSRVDEWVEYYRDLLDRWQLYYTRARFDIARGRCIQQSTLNGVSAADMTPTQVYVRCNFCNQSIARNLLIPGVRGRDGRRLMVGPGSGVGHGGIMHGHDKQTSMGGGMGQGAGGGVPGAPGVGTATNSNKSIVCPSCSKPLPRCAICLLHLGVPAEGNAALGSPQASIYGSHGARHVAMAGMPCIWQTGSIAIRSAQSATASASAQHMMPYLDSNLYLQRSPVIMEPSAPLPSASLPSAPPPSASPPHSEVSRTVGSWRQKEFADPNATVVWASERGVYEWKVDYTDDDAPPNEDLEKELFDEDNQIHRGIHFEKYRDIEVGRKGGPDDFQPIEQASSGKTAAFLLPVLSRLIYKIGKGAVQHRPGDRRAKAMPLALIILPTRELGIQMFDEARRFTYRSRVRPAVIYGGAESKLQKEQLARGCDILVATPGRLVDAMERGWVSLAKVKSLILDEADMMLDMGFESLVRRIVLSSDLPRDESLQTLMFSATFPSKVQLLARDFLKDDNVRLRVGRIGGTTSDIQQKVIKVEEAKKDVMLVQLLLSQPPSRTMIFVDTKRRADNLDDILYNKDFPCISIHGDRSQAEREAALEAFKTGRSPILITTAIASRGWDIKNVLHVINYDLCSNIDEYVHRIGRTARAGHPGLATTFYNDRNDAIASQLVKLLVECKQEVPDFLQEFVSEATSYEDEGDDFVDEDDTQMAKPAASSANDDDVWGVEGTTSDFAWSNGAKPRDSSWNSDVKPSDSSWGGSNKPSDSAWVIDVKSSNATWTSDAKSIDSA</sequence>
<keyword evidence="13" id="KW-1185">Reference proteome</keyword>
<dbReference type="Proteomes" id="UP000726737">
    <property type="component" value="Unassembled WGS sequence"/>
</dbReference>
<evidence type="ECO:0000256" key="7">
    <source>
        <dbReference type="ARBA" id="ARBA00022806"/>
    </source>
</evidence>